<evidence type="ECO:0000256" key="2">
    <source>
        <dbReference type="ARBA" id="ARBA00003842"/>
    </source>
</evidence>
<reference evidence="17" key="2">
    <citation type="journal article" date="2018" name="Nat. Commun.">
        <title>Extreme sensitivity to ultraviolet light in the fungal pathogen causing white-nose syndrome of bats.</title>
        <authorList>
            <person name="Palmer J.M."/>
            <person name="Drees K.P."/>
            <person name="Foster J.T."/>
            <person name="Lindner D.L."/>
        </authorList>
    </citation>
    <scope>NUCLEOTIDE SEQUENCE [LARGE SCALE GENOMIC DNA]</scope>
    <source>
        <strain evidence="17">UAMH 10579</strain>
    </source>
</reference>
<dbReference type="SUPFAM" id="SSF51905">
    <property type="entry name" value="FAD/NAD(P)-binding domain"/>
    <property type="match status" value="1"/>
</dbReference>
<evidence type="ECO:0000259" key="14">
    <source>
        <dbReference type="Pfam" id="PF00732"/>
    </source>
</evidence>
<dbReference type="GO" id="GO:0016020">
    <property type="term" value="C:membrane"/>
    <property type="evidence" value="ECO:0007669"/>
    <property type="project" value="UniProtKB-SubCell"/>
</dbReference>
<proteinExistence type="inferred from homology"/>
<comment type="catalytic activity">
    <reaction evidence="1 12">
        <text>a long-chain primary fatty alcohol + O2 = a long-chain fatty aldehyde + H2O2</text>
        <dbReference type="Rhea" id="RHEA:22756"/>
        <dbReference type="ChEBI" id="CHEBI:15379"/>
        <dbReference type="ChEBI" id="CHEBI:16240"/>
        <dbReference type="ChEBI" id="CHEBI:17176"/>
        <dbReference type="ChEBI" id="CHEBI:77396"/>
        <dbReference type="EC" id="1.1.3.20"/>
    </reaction>
</comment>
<reference evidence="16 17" key="1">
    <citation type="submission" date="2016-03" db="EMBL/GenBank/DDBJ databases">
        <title>Comparative genomics of Pseudogymnoascus destructans, the fungus causing white-nose syndrome of bats.</title>
        <authorList>
            <person name="Palmer J.M."/>
            <person name="Drees K.P."/>
            <person name="Foster J.T."/>
            <person name="Lindner D.L."/>
        </authorList>
    </citation>
    <scope>NUCLEOTIDE SEQUENCE [LARGE SCALE GENOMIC DNA]</scope>
    <source>
        <strain evidence="16 17">UAMH 10579</strain>
    </source>
</reference>
<evidence type="ECO:0000256" key="7">
    <source>
        <dbReference type="ARBA" id="ARBA00022692"/>
    </source>
</evidence>
<evidence type="ECO:0000256" key="6">
    <source>
        <dbReference type="ARBA" id="ARBA00022630"/>
    </source>
</evidence>
<feature type="active site" description="Proton acceptor" evidence="13">
    <location>
        <position position="691"/>
    </location>
</feature>
<evidence type="ECO:0000256" key="1">
    <source>
        <dbReference type="ARBA" id="ARBA00000920"/>
    </source>
</evidence>
<keyword evidence="6" id="KW-0285">Flavoprotein</keyword>
<accession>A0A1B8G7H2</accession>
<dbReference type="GO" id="GO:0046577">
    <property type="term" value="F:long-chain-alcohol oxidase activity"/>
    <property type="evidence" value="ECO:0007669"/>
    <property type="project" value="UniProtKB-EC"/>
</dbReference>
<evidence type="ECO:0000256" key="3">
    <source>
        <dbReference type="ARBA" id="ARBA00004370"/>
    </source>
</evidence>
<evidence type="ECO:0000259" key="15">
    <source>
        <dbReference type="Pfam" id="PF05199"/>
    </source>
</evidence>
<evidence type="ECO:0000256" key="5">
    <source>
        <dbReference type="ARBA" id="ARBA00013125"/>
    </source>
</evidence>
<dbReference type="GeneID" id="28842752"/>
<keyword evidence="17" id="KW-1185">Reference proteome</keyword>
<dbReference type="PIRSF" id="PIRSF028937">
    <property type="entry name" value="Lg_Ch_AO"/>
    <property type="match status" value="1"/>
</dbReference>
<comment type="similarity">
    <text evidence="4 12">Belongs to the GMC oxidoreductase family.</text>
</comment>
<evidence type="ECO:0000256" key="9">
    <source>
        <dbReference type="ARBA" id="ARBA00022989"/>
    </source>
</evidence>
<dbReference type="PANTHER" id="PTHR46056">
    <property type="entry name" value="LONG-CHAIN-ALCOHOL OXIDASE"/>
    <property type="match status" value="1"/>
</dbReference>
<keyword evidence="7" id="KW-0812">Transmembrane</keyword>
<evidence type="ECO:0000313" key="17">
    <source>
        <dbReference type="Proteomes" id="UP000091956"/>
    </source>
</evidence>
<dbReference type="AlphaFoldDB" id="A0A1B8G7H2"/>
<dbReference type="Pfam" id="PF05199">
    <property type="entry name" value="GMC_oxred_C"/>
    <property type="match status" value="1"/>
</dbReference>
<comment type="function">
    <text evidence="2">Long-chain fatty alcohol oxidase involved in the omega-oxidation pathway of lipid degradation.</text>
</comment>
<protein>
    <recommendedName>
        <fullName evidence="5 12">Long-chain-alcohol oxidase</fullName>
        <ecNumber evidence="5 12">1.1.3.20</ecNumber>
    </recommendedName>
</protein>
<dbReference type="Pfam" id="PF00732">
    <property type="entry name" value="GMC_oxred_N"/>
    <property type="match status" value="1"/>
</dbReference>
<dbReference type="EC" id="1.1.3.20" evidence="5 12"/>
<evidence type="ECO:0000256" key="4">
    <source>
        <dbReference type="ARBA" id="ARBA00010790"/>
    </source>
</evidence>
<dbReference type="InterPro" id="IPR012400">
    <property type="entry name" value="Long_Oxdase"/>
</dbReference>
<dbReference type="EMBL" id="KV460280">
    <property type="protein sequence ID" value="OBT91780.1"/>
    <property type="molecule type" value="Genomic_DNA"/>
</dbReference>
<name>A0A1B8G7H2_9PEZI</name>
<dbReference type="PANTHER" id="PTHR46056:SF12">
    <property type="entry name" value="LONG-CHAIN-ALCOHOL OXIDASE"/>
    <property type="match status" value="1"/>
</dbReference>
<dbReference type="Gene3D" id="3.50.50.60">
    <property type="entry name" value="FAD/NAD(P)-binding domain"/>
    <property type="match status" value="2"/>
</dbReference>
<evidence type="ECO:0000313" key="16">
    <source>
        <dbReference type="EMBL" id="OBT91780.1"/>
    </source>
</evidence>
<organism evidence="16 17">
    <name type="scientific">Pseudogymnoascus verrucosus</name>
    <dbReference type="NCBI Taxonomy" id="342668"/>
    <lineage>
        <taxon>Eukaryota</taxon>
        <taxon>Fungi</taxon>
        <taxon>Dikarya</taxon>
        <taxon>Ascomycota</taxon>
        <taxon>Pezizomycotina</taxon>
        <taxon>Leotiomycetes</taxon>
        <taxon>Thelebolales</taxon>
        <taxon>Thelebolaceae</taxon>
        <taxon>Pseudogymnoascus</taxon>
    </lineage>
</organism>
<comment type="subcellular location">
    <subcellularLocation>
        <location evidence="3">Membrane</location>
    </subcellularLocation>
</comment>
<keyword evidence="8" id="KW-0274">FAD</keyword>
<evidence type="ECO:0000256" key="12">
    <source>
        <dbReference type="PIRNR" id="PIRNR028937"/>
    </source>
</evidence>
<evidence type="ECO:0000256" key="10">
    <source>
        <dbReference type="ARBA" id="ARBA00023002"/>
    </source>
</evidence>
<evidence type="ECO:0000256" key="8">
    <source>
        <dbReference type="ARBA" id="ARBA00022827"/>
    </source>
</evidence>
<feature type="domain" description="Glucose-methanol-choline oxidoreductase C-terminal" evidence="15">
    <location>
        <begin position="599"/>
        <end position="742"/>
    </location>
</feature>
<dbReference type="GO" id="GO:0050660">
    <property type="term" value="F:flavin adenine dinucleotide binding"/>
    <property type="evidence" value="ECO:0007669"/>
    <property type="project" value="InterPro"/>
</dbReference>
<dbReference type="Proteomes" id="UP000091956">
    <property type="component" value="Unassembled WGS sequence"/>
</dbReference>
<feature type="domain" description="Glucose-methanol-choline oxidoreductase N-terminal" evidence="14">
    <location>
        <begin position="277"/>
        <end position="505"/>
    </location>
</feature>
<keyword evidence="9" id="KW-1133">Transmembrane helix</keyword>
<dbReference type="InterPro" id="IPR000172">
    <property type="entry name" value="GMC_OxRdtase_N"/>
</dbReference>
<evidence type="ECO:0000256" key="13">
    <source>
        <dbReference type="PIRSR" id="PIRSR028937-1"/>
    </source>
</evidence>
<dbReference type="InterPro" id="IPR036188">
    <property type="entry name" value="FAD/NAD-bd_sf"/>
</dbReference>
<evidence type="ECO:0000256" key="11">
    <source>
        <dbReference type="ARBA" id="ARBA00023136"/>
    </source>
</evidence>
<keyword evidence="11" id="KW-0472">Membrane</keyword>
<keyword evidence="10 12" id="KW-0560">Oxidoreductase</keyword>
<sequence length="764" mass="82897">MTLLAVIPPKAGSHAPIAVALPDPPASEAFTEGQWTSLLAIMDTVVPSVRRDAVATDKINQHAISDVEYAKAAEHLQGNVSQASGTAALDAYLEERPSDNPQFCELLMRTLVVFTSETARKRLSLVLSALDTRVGSLILTGSPTPFTQQPLAVRELILQRWRLSYIPALNGFYKQMTVAAKNLWIKTSPSFYHLSGFPQFPPEMERGKLFPYEFLKFTANPEPEVIETDIVVVGSGCGGGVCAKNLAEAGLQVLVVDRAYFYPTETFPMSEEAGMVNMFDNGGSTFSDDGSIAVVSGSTWGGGGTVNWSAALQTQGFVRKEWAQDRGLTFFETSEFQNCLDRVCYQMGVSAEHIRHNHGNNVLLDGARKMGYAGKAVPQNTGNKEHYCGHCSLGCAAAEKQGPTVAWLPDAARAGAKFIEGFTAHHVLFDESSGQKTAVGVEGTWVSRNSRGGVDGQEPDRTVRKVIVKAKKVIVSCGALWSPILLLQSGLKNRHIGRNLYLHPVNIISGLFKEDVRPWEGGILTSVVSSFEDLDGHGHGAKLEAMLMIPSLAMSMSNVTVGLDFKKLALKFRHTNSWISLARDRDSGRVYPDPNTGGIRIEYTPSAFDRQHILTGCVALAKIAYTEGAIEIHTSIPSVAPFIRNADEASIPSTKPEEIDPGVSDPRFQAWLKELWRADNKPPGAGFASAHQMGTNRMSIRESDGVVDPKGKVWGTEGLYVSDASVFPSASGVNPMVTIMAISDWISRNMSNELRSADGKLARL</sequence>
<dbReference type="RefSeq" id="XP_018125513.1">
    <property type="nucleotide sequence ID" value="XM_018278780.1"/>
</dbReference>
<gene>
    <name evidence="16" type="ORF">VE01_09366</name>
</gene>
<dbReference type="STRING" id="342668.A0A1B8G7H2"/>
<dbReference type="InterPro" id="IPR007867">
    <property type="entry name" value="GMC_OxRtase_C"/>
</dbReference>